<keyword evidence="8" id="KW-1133">Transmembrane helix</keyword>
<comment type="subcellular location">
    <subcellularLocation>
        <location evidence="2">Membrane</location>
    </subcellularLocation>
</comment>
<keyword evidence="4" id="KW-0597">Phosphoprotein</keyword>
<accession>A0A7X6IBV7</accession>
<evidence type="ECO:0000256" key="5">
    <source>
        <dbReference type="ARBA" id="ARBA00022679"/>
    </source>
</evidence>
<sequence>MFNGIRGIRAKLGAIFAFLSVAGFSLVVFGVTRIHQVTEQADLVIAERIPLSRSAEEALHALALGAGTIDRVLLIGTHEEIGHLQAVETQFKESVLVFDMFTKAMIWGSKTEAFQKSTGGLVSARWEKMGLQETLVVNTAPYEIQQAAGKATLYFGGFAKYVEKVIASQEKILRLQPSGNKEEIAQEERRRETYIIKARRYKSLVDDTLHRVVTDIYAHVGAANDHIRRSRDSAVGALIVYSTFIFGLALTAGTFFVRSIFNPLIHLKTAAAEIAGGKLDTRVEVTSKDEIGSLGETFNKMVVEVQKAYDDLEKKIRERTTLLREEITERKRVEADLRKMAEELQQARDGLERQVRARTKELESFVYTLSHDLKGPVISLQGVASLLLEEYAAVLDDKGKHYIQRVLSNADYLGDFIEGMQILTRIGSPEKNEPVDVREALIAITNRYQEWLEEKKVEVVVHPSLPRFTFGSFHITQIFQNLIVNAGKFMGEQPHPKIEIGGSEPEGWAEFYVKDNGIGIDPAYHKKIFDPFQQLKEREAGGTGIGLSIVAKIVHLAGGKVWVESQKGQGATFFVRLPKEADRIEAIRNRS</sequence>
<feature type="transmembrane region" description="Helical" evidence="8">
    <location>
        <begin position="12"/>
        <end position="31"/>
    </location>
</feature>
<dbReference type="PANTHER" id="PTHR42878:SF15">
    <property type="entry name" value="BACTERIOPHYTOCHROME"/>
    <property type="match status" value="1"/>
</dbReference>
<dbReference type="CDD" id="cd00082">
    <property type="entry name" value="HisKA"/>
    <property type="match status" value="1"/>
</dbReference>
<dbReference type="Gene3D" id="1.10.287.130">
    <property type="match status" value="1"/>
</dbReference>
<keyword evidence="5" id="KW-0808">Transferase</keyword>
<dbReference type="InterPro" id="IPR036890">
    <property type="entry name" value="HATPase_C_sf"/>
</dbReference>
<dbReference type="SMART" id="SM00387">
    <property type="entry name" value="HATPase_c"/>
    <property type="match status" value="1"/>
</dbReference>
<dbReference type="PROSITE" id="PS50885">
    <property type="entry name" value="HAMP"/>
    <property type="match status" value="1"/>
</dbReference>
<evidence type="ECO:0000259" key="9">
    <source>
        <dbReference type="PROSITE" id="PS50109"/>
    </source>
</evidence>
<dbReference type="InterPro" id="IPR003594">
    <property type="entry name" value="HATPase_dom"/>
</dbReference>
<dbReference type="SMART" id="SM00304">
    <property type="entry name" value="HAMP"/>
    <property type="match status" value="1"/>
</dbReference>
<protein>
    <recommendedName>
        <fullName evidence="3">histidine kinase</fullName>
        <ecNumber evidence="3">2.7.13.3</ecNumber>
    </recommendedName>
</protein>
<dbReference type="EMBL" id="VTOW01000002">
    <property type="protein sequence ID" value="NKE71845.1"/>
    <property type="molecule type" value="Genomic_DNA"/>
</dbReference>
<keyword evidence="8" id="KW-0812">Transmembrane</keyword>
<evidence type="ECO:0000256" key="6">
    <source>
        <dbReference type="ARBA" id="ARBA00022777"/>
    </source>
</evidence>
<dbReference type="SMART" id="SM00388">
    <property type="entry name" value="HisKA"/>
    <property type="match status" value="1"/>
</dbReference>
<organism evidence="11 12">
    <name type="scientific">Candidatus Manganitrophus noduliformans</name>
    <dbReference type="NCBI Taxonomy" id="2606439"/>
    <lineage>
        <taxon>Bacteria</taxon>
        <taxon>Pseudomonadati</taxon>
        <taxon>Nitrospirota</taxon>
        <taxon>Nitrospiria</taxon>
        <taxon>Candidatus Troglogloeales</taxon>
        <taxon>Candidatus Manganitrophaceae</taxon>
        <taxon>Candidatus Manganitrophus</taxon>
    </lineage>
</organism>
<feature type="domain" description="HAMP" evidence="10">
    <location>
        <begin position="258"/>
        <end position="310"/>
    </location>
</feature>
<evidence type="ECO:0000256" key="2">
    <source>
        <dbReference type="ARBA" id="ARBA00004370"/>
    </source>
</evidence>
<dbReference type="FunFam" id="3.30.565.10:FF:000006">
    <property type="entry name" value="Sensor histidine kinase WalK"/>
    <property type="match status" value="1"/>
</dbReference>
<dbReference type="Pfam" id="PF00672">
    <property type="entry name" value="HAMP"/>
    <property type="match status" value="1"/>
</dbReference>
<dbReference type="SUPFAM" id="SSF47384">
    <property type="entry name" value="Homodimeric domain of signal transducing histidine kinase"/>
    <property type="match status" value="1"/>
</dbReference>
<dbReference type="EC" id="2.7.13.3" evidence="3"/>
<dbReference type="InterPro" id="IPR050351">
    <property type="entry name" value="BphY/WalK/GraS-like"/>
</dbReference>
<dbReference type="InterPro" id="IPR005467">
    <property type="entry name" value="His_kinase_dom"/>
</dbReference>
<dbReference type="PRINTS" id="PR00344">
    <property type="entry name" value="BCTRLSENSOR"/>
</dbReference>
<dbReference type="Pfam" id="PF00512">
    <property type="entry name" value="HisKA"/>
    <property type="match status" value="1"/>
</dbReference>
<dbReference type="Gene3D" id="6.10.340.10">
    <property type="match status" value="1"/>
</dbReference>
<dbReference type="GO" id="GO:0000155">
    <property type="term" value="F:phosphorelay sensor kinase activity"/>
    <property type="evidence" value="ECO:0007669"/>
    <property type="project" value="InterPro"/>
</dbReference>
<dbReference type="InterPro" id="IPR003661">
    <property type="entry name" value="HisK_dim/P_dom"/>
</dbReference>
<keyword evidence="7" id="KW-0175">Coiled coil</keyword>
<evidence type="ECO:0000256" key="8">
    <source>
        <dbReference type="SAM" id="Phobius"/>
    </source>
</evidence>
<comment type="catalytic activity">
    <reaction evidence="1">
        <text>ATP + protein L-histidine = ADP + protein N-phospho-L-histidine.</text>
        <dbReference type="EC" id="2.7.13.3"/>
    </reaction>
</comment>
<evidence type="ECO:0000256" key="3">
    <source>
        <dbReference type="ARBA" id="ARBA00012438"/>
    </source>
</evidence>
<proteinExistence type="predicted"/>
<dbReference type="Proteomes" id="UP000534783">
    <property type="component" value="Unassembled WGS sequence"/>
</dbReference>
<evidence type="ECO:0000256" key="7">
    <source>
        <dbReference type="SAM" id="Coils"/>
    </source>
</evidence>
<feature type="transmembrane region" description="Helical" evidence="8">
    <location>
        <begin position="234"/>
        <end position="257"/>
    </location>
</feature>
<keyword evidence="8" id="KW-0472">Membrane</keyword>
<dbReference type="InterPro" id="IPR003660">
    <property type="entry name" value="HAMP_dom"/>
</dbReference>
<reference evidence="11 12" key="1">
    <citation type="journal article" date="2020" name="Nature">
        <title>Bacterial chemolithoautotrophy via manganese oxidation.</title>
        <authorList>
            <person name="Yu H."/>
            <person name="Leadbetter J.R."/>
        </authorList>
    </citation>
    <scope>NUCLEOTIDE SEQUENCE [LARGE SCALE GENOMIC DNA]</scope>
    <source>
        <strain evidence="11 12">Mn-1</strain>
    </source>
</reference>
<dbReference type="GO" id="GO:0030295">
    <property type="term" value="F:protein kinase activator activity"/>
    <property type="evidence" value="ECO:0007669"/>
    <property type="project" value="TreeGrafter"/>
</dbReference>
<dbReference type="GO" id="GO:0016020">
    <property type="term" value="C:membrane"/>
    <property type="evidence" value="ECO:0007669"/>
    <property type="project" value="UniProtKB-SubCell"/>
</dbReference>
<dbReference type="SUPFAM" id="SSF158472">
    <property type="entry name" value="HAMP domain-like"/>
    <property type="match status" value="1"/>
</dbReference>
<dbReference type="InterPro" id="IPR036097">
    <property type="entry name" value="HisK_dim/P_sf"/>
</dbReference>
<dbReference type="PROSITE" id="PS50109">
    <property type="entry name" value="HIS_KIN"/>
    <property type="match status" value="1"/>
</dbReference>
<feature type="domain" description="Histidine kinase" evidence="9">
    <location>
        <begin position="368"/>
        <end position="581"/>
    </location>
</feature>
<dbReference type="CDD" id="cd06225">
    <property type="entry name" value="HAMP"/>
    <property type="match status" value="1"/>
</dbReference>
<dbReference type="GO" id="GO:0000156">
    <property type="term" value="F:phosphorelay response regulator activity"/>
    <property type="evidence" value="ECO:0007669"/>
    <property type="project" value="TreeGrafter"/>
</dbReference>
<dbReference type="Pfam" id="PF02518">
    <property type="entry name" value="HATPase_c"/>
    <property type="match status" value="1"/>
</dbReference>
<evidence type="ECO:0000256" key="1">
    <source>
        <dbReference type="ARBA" id="ARBA00000085"/>
    </source>
</evidence>
<evidence type="ECO:0000313" key="12">
    <source>
        <dbReference type="Proteomes" id="UP000534783"/>
    </source>
</evidence>
<keyword evidence="6" id="KW-0418">Kinase</keyword>
<dbReference type="AlphaFoldDB" id="A0A7X6IBV7"/>
<dbReference type="RefSeq" id="WP_168060844.1">
    <property type="nucleotide sequence ID" value="NZ_VTOW01000002.1"/>
</dbReference>
<feature type="coiled-coil region" evidence="7">
    <location>
        <begin position="323"/>
        <end position="361"/>
    </location>
</feature>
<keyword evidence="12" id="KW-1185">Reference proteome</keyword>
<name>A0A7X6IBV7_9BACT</name>
<comment type="caution">
    <text evidence="11">The sequence shown here is derived from an EMBL/GenBank/DDBJ whole genome shotgun (WGS) entry which is preliminary data.</text>
</comment>
<dbReference type="InterPro" id="IPR004358">
    <property type="entry name" value="Sig_transdc_His_kin-like_C"/>
</dbReference>
<evidence type="ECO:0000256" key="4">
    <source>
        <dbReference type="ARBA" id="ARBA00022553"/>
    </source>
</evidence>
<evidence type="ECO:0000313" key="11">
    <source>
        <dbReference type="EMBL" id="NKE71845.1"/>
    </source>
</evidence>
<dbReference type="SUPFAM" id="SSF55874">
    <property type="entry name" value="ATPase domain of HSP90 chaperone/DNA topoisomerase II/histidine kinase"/>
    <property type="match status" value="1"/>
</dbReference>
<evidence type="ECO:0000259" key="10">
    <source>
        <dbReference type="PROSITE" id="PS50885"/>
    </source>
</evidence>
<dbReference type="PANTHER" id="PTHR42878">
    <property type="entry name" value="TWO-COMPONENT HISTIDINE KINASE"/>
    <property type="match status" value="1"/>
</dbReference>
<gene>
    <name evidence="11" type="ORF">MNODULE_13940</name>
</gene>
<dbReference type="Gene3D" id="3.30.565.10">
    <property type="entry name" value="Histidine kinase-like ATPase, C-terminal domain"/>
    <property type="match status" value="1"/>
</dbReference>
<dbReference type="GO" id="GO:0007234">
    <property type="term" value="P:osmosensory signaling via phosphorelay pathway"/>
    <property type="evidence" value="ECO:0007669"/>
    <property type="project" value="TreeGrafter"/>
</dbReference>